<evidence type="ECO:0000313" key="1">
    <source>
        <dbReference type="EMBL" id="QJW92519.1"/>
    </source>
</evidence>
<sequence>MHNASASENAKAGAAVLKQEGYPVCEMFDNIVVTDLRRNVSPFTQKGQAVIYILHGSNGEVLKVGTTGSTDPAGRWLKYRDAYVKPCDKYTIVAWLLDYPHPEGGKDATTQKLEGDVRKKLCPNAGDCPWDNAEEEGKPFGRRLSRRGSGVPFETGSSGTWVDCLTWSSSGKATPKSKRPITDAEWDDFIARWKAVKTRTGKSDTEVDAEVGDKSYDGTSHDSISRWRTLIATMRMKTWAELIS</sequence>
<protein>
    <submittedName>
        <fullName evidence="1">Uncharacterized protein</fullName>
    </submittedName>
</protein>
<evidence type="ECO:0000313" key="2">
    <source>
        <dbReference type="Proteomes" id="UP000503447"/>
    </source>
</evidence>
<keyword evidence="2" id="KW-1185">Reference proteome</keyword>
<gene>
    <name evidence="1" type="ORF">FTUN_0015</name>
</gene>
<accession>A0A6M5YEU5</accession>
<dbReference type="AlphaFoldDB" id="A0A6M5YEU5"/>
<organism evidence="1 2">
    <name type="scientific">Frigoriglobus tundricola</name>
    <dbReference type="NCBI Taxonomy" id="2774151"/>
    <lineage>
        <taxon>Bacteria</taxon>
        <taxon>Pseudomonadati</taxon>
        <taxon>Planctomycetota</taxon>
        <taxon>Planctomycetia</taxon>
        <taxon>Gemmatales</taxon>
        <taxon>Gemmataceae</taxon>
        <taxon>Frigoriglobus</taxon>
    </lineage>
</organism>
<proteinExistence type="predicted"/>
<dbReference type="KEGG" id="ftj:FTUN_0015"/>
<dbReference type="EMBL" id="CP053452">
    <property type="protein sequence ID" value="QJW92519.1"/>
    <property type="molecule type" value="Genomic_DNA"/>
</dbReference>
<dbReference type="Proteomes" id="UP000503447">
    <property type="component" value="Chromosome"/>
</dbReference>
<name>A0A6M5YEU5_9BACT</name>
<reference evidence="2" key="1">
    <citation type="submission" date="2020-05" db="EMBL/GenBank/DDBJ databases">
        <title>Frigoriglobus tundricola gen. nov., sp. nov., a psychrotolerant cellulolytic planctomycete of the family Gemmataceae with two divergent copies of 16S rRNA gene.</title>
        <authorList>
            <person name="Kulichevskaya I.S."/>
            <person name="Ivanova A.A."/>
            <person name="Naumoff D.G."/>
            <person name="Beletsky A.V."/>
            <person name="Rijpstra W.I.C."/>
            <person name="Sinninghe Damste J.S."/>
            <person name="Mardanov A.V."/>
            <person name="Ravin N.V."/>
            <person name="Dedysh S.N."/>
        </authorList>
    </citation>
    <scope>NUCLEOTIDE SEQUENCE [LARGE SCALE GENOMIC DNA]</scope>
    <source>
        <strain evidence="2">PL17</strain>
    </source>
</reference>